<evidence type="ECO:0000256" key="10">
    <source>
        <dbReference type="ARBA" id="ARBA00031484"/>
    </source>
</evidence>
<gene>
    <name evidence="16" type="ORF">NS365_00785</name>
</gene>
<comment type="similarity">
    <text evidence="11">Belongs to the PpiD chaperone family.</text>
</comment>
<evidence type="ECO:0000256" key="6">
    <source>
        <dbReference type="ARBA" id="ARBA00022989"/>
    </source>
</evidence>
<evidence type="ECO:0000256" key="14">
    <source>
        <dbReference type="SAM" id="Phobius"/>
    </source>
</evidence>
<dbReference type="InterPro" id="IPR052029">
    <property type="entry name" value="PpiD_chaperone"/>
</dbReference>
<dbReference type="InterPro" id="IPR000297">
    <property type="entry name" value="PPIase_PpiC"/>
</dbReference>
<keyword evidence="5 14" id="KW-0812">Transmembrane</keyword>
<dbReference type="PANTHER" id="PTHR47529">
    <property type="entry name" value="PEPTIDYL-PROLYL CIS-TRANS ISOMERASE D"/>
    <property type="match status" value="1"/>
</dbReference>
<keyword evidence="4" id="KW-0997">Cell inner membrane</keyword>
<dbReference type="Gene3D" id="1.10.4030.10">
    <property type="entry name" value="Porin chaperone SurA, peptide-binding domain"/>
    <property type="match status" value="1"/>
</dbReference>
<dbReference type="InterPro" id="IPR046357">
    <property type="entry name" value="PPIase_dom_sf"/>
</dbReference>
<dbReference type="Pfam" id="PF13624">
    <property type="entry name" value="SurA_N_3"/>
    <property type="match status" value="1"/>
</dbReference>
<accession>A0A147DBG7</accession>
<keyword evidence="17" id="KW-1185">Reference proteome</keyword>
<keyword evidence="3" id="KW-1003">Cell membrane</keyword>
<evidence type="ECO:0000256" key="13">
    <source>
        <dbReference type="ARBA" id="ARBA00042775"/>
    </source>
</evidence>
<evidence type="ECO:0000256" key="3">
    <source>
        <dbReference type="ARBA" id="ARBA00022475"/>
    </source>
</evidence>
<proteinExistence type="inferred from homology"/>
<dbReference type="Pfam" id="PF13145">
    <property type="entry name" value="Rotamase_2"/>
    <property type="match status" value="1"/>
</dbReference>
<dbReference type="Gene3D" id="3.10.50.40">
    <property type="match status" value="1"/>
</dbReference>
<evidence type="ECO:0000256" key="9">
    <source>
        <dbReference type="ARBA" id="ARBA00030642"/>
    </source>
</evidence>
<comment type="subcellular location">
    <subcellularLocation>
        <location evidence="1">Cell inner membrane</location>
        <topology evidence="1">Single-pass type II membrane protein</topology>
        <orientation evidence="1">Periplasmic side</orientation>
    </subcellularLocation>
</comment>
<dbReference type="SUPFAM" id="SSF54534">
    <property type="entry name" value="FKBP-like"/>
    <property type="match status" value="1"/>
</dbReference>
<evidence type="ECO:0000313" key="17">
    <source>
        <dbReference type="Proteomes" id="UP000078529"/>
    </source>
</evidence>
<evidence type="ECO:0000256" key="12">
    <source>
        <dbReference type="ARBA" id="ARBA00040743"/>
    </source>
</evidence>
<evidence type="ECO:0000256" key="5">
    <source>
        <dbReference type="ARBA" id="ARBA00022692"/>
    </source>
</evidence>
<evidence type="ECO:0000313" key="16">
    <source>
        <dbReference type="EMBL" id="KTR08512.1"/>
    </source>
</evidence>
<dbReference type="PANTHER" id="PTHR47529:SF1">
    <property type="entry name" value="PERIPLASMIC CHAPERONE PPID"/>
    <property type="match status" value="1"/>
</dbReference>
<dbReference type="PATRIC" id="fig|401562.4.peg.156"/>
<evidence type="ECO:0000256" key="1">
    <source>
        <dbReference type="ARBA" id="ARBA00004382"/>
    </source>
</evidence>
<keyword evidence="8" id="KW-0143">Chaperone</keyword>
<feature type="transmembrane region" description="Helical" evidence="14">
    <location>
        <begin position="12"/>
        <end position="31"/>
    </location>
</feature>
<dbReference type="AlphaFoldDB" id="A0A147DBG7"/>
<dbReference type="GO" id="GO:0005886">
    <property type="term" value="C:plasma membrane"/>
    <property type="evidence" value="ECO:0007669"/>
    <property type="project" value="UniProtKB-SubCell"/>
</dbReference>
<sequence>MLNQMRRGASGWVAKLLLGGLAVSFVVWGIADGLRSHGSGSTVLQAGDVRVSVVEYQQAYQQGLNRLAQQLQRRPTSEQAEMFGVDQTVLAQLRAGALVDLKAEHDGIAVSDEGLITLIQREKAFQDASGRFSRDTMRAVLANAGLSEAAYLTDLRRSAVRGQLLGAVADDVVIPNAFVDALGIYNGERRTVQYAVLQPQPADSVSDPSDDDLSTYYTEHQDTYRAPEYRGFSYVALTPATMAETDKVTDEEIARYYEANRAQFTTPERRAVQQVVFPDRATADAAAQAIASGRSLADAAKQAGREVADLGTIDRAALGNATLADAAFGAQVGVPTGVVEGPFGPVILNVTAVEPEVVRPLDDVRADIRQSLARDATNARITSAYNTMSDSLQSGAPLAEAAEQAGLKVVSVPPVSREGVTQDGTKVETIPGSQQVLGAVFTGDEGNDIPPVNFDGNSYVFLAPGEVIPSRERPLDEVRARVTADWKQDEAVQMAVDRGQSLAERVRKGQSFADMAEVEGLSLQTASAVTRQSALPVLGEAGMRAAFSGPQGLVASTPAKDSGQVLVLQVSEVAPPADPAASVAQTTKTGLSQALRGDLEQSYIASLQSGVDVTYNQAVIQQAKASVR</sequence>
<evidence type="ECO:0000259" key="15">
    <source>
        <dbReference type="Pfam" id="PF13145"/>
    </source>
</evidence>
<dbReference type="SUPFAM" id="SSF109998">
    <property type="entry name" value="Triger factor/SurA peptide-binding domain-like"/>
    <property type="match status" value="1"/>
</dbReference>
<evidence type="ECO:0000256" key="11">
    <source>
        <dbReference type="ARBA" id="ARBA00038408"/>
    </source>
</evidence>
<evidence type="ECO:0000256" key="8">
    <source>
        <dbReference type="ARBA" id="ARBA00023186"/>
    </source>
</evidence>
<feature type="domain" description="PpiC" evidence="15">
    <location>
        <begin position="248"/>
        <end position="365"/>
    </location>
</feature>
<dbReference type="GO" id="GO:0003755">
    <property type="term" value="F:peptidyl-prolyl cis-trans isomerase activity"/>
    <property type="evidence" value="ECO:0007669"/>
    <property type="project" value="InterPro"/>
</dbReference>
<keyword evidence="6 14" id="KW-1133">Transmembrane helix</keyword>
<evidence type="ECO:0000256" key="2">
    <source>
        <dbReference type="ARBA" id="ARBA00018370"/>
    </source>
</evidence>
<keyword evidence="7 14" id="KW-0472">Membrane</keyword>
<dbReference type="EMBL" id="LDQA01000001">
    <property type="protein sequence ID" value="KTR08512.1"/>
    <property type="molecule type" value="Genomic_DNA"/>
</dbReference>
<evidence type="ECO:0000256" key="4">
    <source>
        <dbReference type="ARBA" id="ARBA00022519"/>
    </source>
</evidence>
<reference evidence="16 17" key="1">
    <citation type="journal article" date="2016" name="Front. Microbiol.">
        <title>Genomic Resource of Rice Seed Associated Bacteria.</title>
        <authorList>
            <person name="Midha S."/>
            <person name="Bansal K."/>
            <person name="Sharma S."/>
            <person name="Kumar N."/>
            <person name="Patil P.P."/>
            <person name="Chaudhry V."/>
            <person name="Patil P.B."/>
        </authorList>
    </citation>
    <scope>NUCLEOTIDE SEQUENCE [LARGE SCALE GENOMIC DNA]</scope>
    <source>
        <strain evidence="16 17">NS365</strain>
    </source>
</reference>
<dbReference type="Proteomes" id="UP000078529">
    <property type="component" value="Unassembled WGS sequence"/>
</dbReference>
<comment type="caution">
    <text evidence="16">The sequence shown here is derived from an EMBL/GenBank/DDBJ whole genome shotgun (WGS) entry which is preliminary data.</text>
</comment>
<organism evidence="16 17">
    <name type="scientific">Aureimonas ureilytica</name>
    <dbReference type="NCBI Taxonomy" id="401562"/>
    <lineage>
        <taxon>Bacteria</taxon>
        <taxon>Pseudomonadati</taxon>
        <taxon>Pseudomonadota</taxon>
        <taxon>Alphaproteobacteria</taxon>
        <taxon>Hyphomicrobiales</taxon>
        <taxon>Aurantimonadaceae</taxon>
        <taxon>Aureimonas</taxon>
    </lineage>
</organism>
<evidence type="ECO:0000256" key="7">
    <source>
        <dbReference type="ARBA" id="ARBA00023136"/>
    </source>
</evidence>
<name>A0A147DBG7_9HYPH</name>
<protein>
    <recommendedName>
        <fullName evidence="2">Parvulin-like PPIase</fullName>
    </recommendedName>
    <alternativeName>
        <fullName evidence="9">Peptidyl-prolyl cis-trans isomerase plp</fullName>
    </alternativeName>
    <alternativeName>
        <fullName evidence="12">Periplasmic chaperone PpiD</fullName>
    </alternativeName>
    <alternativeName>
        <fullName evidence="13">Periplasmic folding chaperone</fullName>
    </alternativeName>
    <alternativeName>
        <fullName evidence="10">Rotamase plp</fullName>
    </alternativeName>
</protein>
<dbReference type="InterPro" id="IPR027304">
    <property type="entry name" value="Trigger_fact/SurA_dom_sf"/>
</dbReference>